<sequence length="368" mass="40619">MGGRPLKLFVGAIATLTAGFNFAVAASAQEIHIYNWSDYIDEQILKDFTAETGIKVVYDTFDTNELLETKLLTGSTGYDIVVPTATFLNRQIKAGVFQKLDKSKIPNLKNMWPEIQDRVARYDPGNEYSVTYMWGTTGIGYNVAKIKETLPNAPVNSWGLLYDAENLKKLSSCGVMLLDSAEDLLPSVMNYIGLKPDLTNAEDIEKAGATLEKLRPNIKKFHSDEWKNALADGDICAAVGYSGDVFQVASRAEEAGKGVEIAYVIPKEGAQLWFDVFAIPADAPNADGAHKFIDYMMRPEVIAKATNFVAYANANLASQQFVDKEVLDNPSIYPDADTLSRLYTVSTVEDPKLQRVITRAWTRAKTGK</sequence>
<dbReference type="Pfam" id="PF13416">
    <property type="entry name" value="SBP_bac_8"/>
    <property type="match status" value="1"/>
</dbReference>
<evidence type="ECO:0000256" key="1">
    <source>
        <dbReference type="ARBA" id="ARBA00004418"/>
    </source>
</evidence>
<dbReference type="EMBL" id="JBHSJF010000004">
    <property type="protein sequence ID" value="MFC5067215.1"/>
    <property type="molecule type" value="Genomic_DNA"/>
</dbReference>
<comment type="caution">
    <text evidence="7">The sequence shown here is derived from an EMBL/GenBank/DDBJ whole genome shotgun (WGS) entry which is preliminary data.</text>
</comment>
<reference evidence="8" key="1">
    <citation type="journal article" date="2019" name="Int. J. Syst. Evol. Microbiol.">
        <title>The Global Catalogue of Microorganisms (GCM) 10K type strain sequencing project: providing services to taxonomists for standard genome sequencing and annotation.</title>
        <authorList>
            <consortium name="The Broad Institute Genomics Platform"/>
            <consortium name="The Broad Institute Genome Sequencing Center for Infectious Disease"/>
            <person name="Wu L."/>
            <person name="Ma J."/>
        </authorList>
    </citation>
    <scope>NUCLEOTIDE SEQUENCE [LARGE SCALE GENOMIC DNA]</scope>
    <source>
        <strain evidence="8">CGMCC 1.16444</strain>
    </source>
</reference>
<keyword evidence="2 5" id="KW-0813">Transport</keyword>
<keyword evidence="4 5" id="KW-0574">Periplasm</keyword>
<evidence type="ECO:0000313" key="8">
    <source>
        <dbReference type="Proteomes" id="UP001595796"/>
    </source>
</evidence>
<evidence type="ECO:0000256" key="2">
    <source>
        <dbReference type="ARBA" id="ARBA00022448"/>
    </source>
</evidence>
<evidence type="ECO:0000313" key="7">
    <source>
        <dbReference type="EMBL" id="MFC5067215.1"/>
    </source>
</evidence>
<dbReference type="PRINTS" id="PR00909">
    <property type="entry name" value="SPERMDNBNDNG"/>
</dbReference>
<feature type="signal peptide" evidence="6">
    <location>
        <begin position="1"/>
        <end position="25"/>
    </location>
</feature>
<evidence type="ECO:0000256" key="3">
    <source>
        <dbReference type="ARBA" id="ARBA00022729"/>
    </source>
</evidence>
<protein>
    <recommendedName>
        <fullName evidence="5">Putrescine-binding periplasmic protein</fullName>
    </recommendedName>
</protein>
<evidence type="ECO:0000256" key="4">
    <source>
        <dbReference type="ARBA" id="ARBA00022764"/>
    </source>
</evidence>
<dbReference type="InterPro" id="IPR006059">
    <property type="entry name" value="SBP"/>
</dbReference>
<dbReference type="Proteomes" id="UP001595796">
    <property type="component" value="Unassembled WGS sequence"/>
</dbReference>
<name>A0ABV9YWJ2_9HYPH</name>
<organism evidence="7 8">
    <name type="scientific">Flaviflagellibacter deserti</name>
    <dbReference type="NCBI Taxonomy" id="2267266"/>
    <lineage>
        <taxon>Bacteria</taxon>
        <taxon>Pseudomonadati</taxon>
        <taxon>Pseudomonadota</taxon>
        <taxon>Alphaproteobacteria</taxon>
        <taxon>Hyphomicrobiales</taxon>
        <taxon>Flaviflagellibacter</taxon>
    </lineage>
</organism>
<gene>
    <name evidence="7" type="ORF">ACFPFW_04205</name>
</gene>
<accession>A0ABV9YWJ2</accession>
<comment type="subcellular location">
    <subcellularLocation>
        <location evidence="1 5">Periplasm</location>
    </subcellularLocation>
</comment>
<proteinExistence type="inferred from homology"/>
<dbReference type="RefSeq" id="WP_114957167.1">
    <property type="nucleotide sequence ID" value="NZ_JBHSJF010000004.1"/>
</dbReference>
<dbReference type="PIRSF" id="PIRSF019574">
    <property type="entry name" value="Periplasmic_polyamine_BP"/>
    <property type="match status" value="1"/>
</dbReference>
<evidence type="ECO:0000256" key="6">
    <source>
        <dbReference type="SAM" id="SignalP"/>
    </source>
</evidence>
<feature type="chain" id="PRO_5046595907" description="Putrescine-binding periplasmic protein" evidence="6">
    <location>
        <begin position="26"/>
        <end position="368"/>
    </location>
</feature>
<dbReference type="Gene3D" id="3.40.190.10">
    <property type="entry name" value="Periplasmic binding protein-like II"/>
    <property type="match status" value="2"/>
</dbReference>
<comment type="similarity">
    <text evidence="5">Belongs to the bacterial solute-binding protein PotD/PotF family.</text>
</comment>
<evidence type="ECO:0000256" key="5">
    <source>
        <dbReference type="PIRNR" id="PIRNR019574"/>
    </source>
</evidence>
<dbReference type="PANTHER" id="PTHR30222">
    <property type="entry name" value="SPERMIDINE/PUTRESCINE-BINDING PERIPLASMIC PROTEIN"/>
    <property type="match status" value="1"/>
</dbReference>
<keyword evidence="8" id="KW-1185">Reference proteome</keyword>
<comment type="function">
    <text evidence="5">Required for the activity of the bacterial periplasmic transport system of putrescine.</text>
</comment>
<dbReference type="CDD" id="cd13659">
    <property type="entry name" value="PBP2_PotF"/>
    <property type="match status" value="1"/>
</dbReference>
<dbReference type="SUPFAM" id="SSF53850">
    <property type="entry name" value="Periplasmic binding protein-like II"/>
    <property type="match status" value="1"/>
</dbReference>
<keyword evidence="3 6" id="KW-0732">Signal</keyword>
<dbReference type="PANTHER" id="PTHR30222:SF12">
    <property type="entry name" value="NORSPERMIDINE SENSOR"/>
    <property type="match status" value="1"/>
</dbReference>
<dbReference type="InterPro" id="IPR001188">
    <property type="entry name" value="Sperm_putr-bd"/>
</dbReference>